<sequence length="79" mass="9012">MSTVANRMKKTVSVTVAPELYQQARNANLNFSAILTKALIMELKKVKALEWKQANTAGFDELNRINDEYGLLSDKYKEF</sequence>
<dbReference type="RefSeq" id="WP_272579580.1">
    <property type="nucleotide sequence ID" value="NZ_CP067099.1"/>
</dbReference>
<dbReference type="Proteomes" id="UP000596157">
    <property type="component" value="Chromosome"/>
</dbReference>
<dbReference type="InterPro" id="IPR009956">
    <property type="entry name" value="Post-segregation_anti-tox_CcdA"/>
</dbReference>
<dbReference type="GeneID" id="92279624"/>
<keyword evidence="1" id="KW-1277">Toxin-antitoxin system</keyword>
<dbReference type="EMBL" id="CP067099">
    <property type="protein sequence ID" value="QQO61183.1"/>
    <property type="molecule type" value="Genomic_DNA"/>
</dbReference>
<proteinExistence type="predicted"/>
<dbReference type="Pfam" id="PF07362">
    <property type="entry name" value="CcdA"/>
    <property type="match status" value="1"/>
</dbReference>
<reference evidence="3" key="1">
    <citation type="submission" date="2021-01" db="EMBL/GenBank/DDBJ databases">
        <title>Providencia vermicola LLDRA6, a soil-borne Mn(II)-oxidizing bacterium, exploits a strategy of superoxide production coupled to hydrogen peroxide consumption to generate Mn oxides, as revealed by transcriptional up-regulation of genes for phenylacetic acid catabolism.</title>
        <authorList>
            <person name="Chen S."/>
            <person name="Ding Z."/>
            <person name="Chen J."/>
            <person name="Luo J."/>
            <person name="Ruan X."/>
            <person name="Li Z."/>
            <person name="Liao F."/>
            <person name="He J."/>
            <person name="Li D."/>
        </authorList>
    </citation>
    <scope>NUCLEOTIDE SEQUENCE [LARGE SCALE GENOMIC DNA]</scope>
    <source>
        <strain evidence="3">LLDRA6</strain>
    </source>
</reference>
<protein>
    <submittedName>
        <fullName evidence="2">Type II toxin-antitoxin system CcdA family antitoxin</fullName>
    </submittedName>
</protein>
<evidence type="ECO:0000313" key="3">
    <source>
        <dbReference type="Proteomes" id="UP000596157"/>
    </source>
</evidence>
<organism evidence="2 3">
    <name type="scientific">Providencia manganoxydans</name>
    <dbReference type="NCBI Taxonomy" id="2923283"/>
    <lineage>
        <taxon>Bacteria</taxon>
        <taxon>Pseudomonadati</taxon>
        <taxon>Pseudomonadota</taxon>
        <taxon>Gammaproteobacteria</taxon>
        <taxon>Enterobacterales</taxon>
        <taxon>Morganellaceae</taxon>
        <taxon>Providencia</taxon>
    </lineage>
</organism>
<keyword evidence="3" id="KW-1185">Reference proteome</keyword>
<name>A0ABX7ACE7_9GAMM</name>
<evidence type="ECO:0000313" key="2">
    <source>
        <dbReference type="EMBL" id="QQO61183.1"/>
    </source>
</evidence>
<evidence type="ECO:0000256" key="1">
    <source>
        <dbReference type="ARBA" id="ARBA00022649"/>
    </source>
</evidence>
<accession>A0ABX7ACE7</accession>
<gene>
    <name evidence="2" type="ORF">JI723_12880</name>
</gene>